<feature type="compositionally biased region" description="Basic residues" evidence="1">
    <location>
        <begin position="34"/>
        <end position="46"/>
    </location>
</feature>
<name>L8GQY6_ACACF</name>
<evidence type="ECO:0000313" key="3">
    <source>
        <dbReference type="Proteomes" id="UP000011083"/>
    </source>
</evidence>
<feature type="compositionally biased region" description="Polar residues" evidence="1">
    <location>
        <begin position="133"/>
        <end position="143"/>
    </location>
</feature>
<dbReference type="AlphaFoldDB" id="L8GQY6"/>
<dbReference type="RefSeq" id="XP_004336554.1">
    <property type="nucleotide sequence ID" value="XM_004336506.1"/>
</dbReference>
<keyword evidence="3" id="KW-1185">Reference proteome</keyword>
<gene>
    <name evidence="2" type="ORF">ACA1_193640</name>
</gene>
<dbReference type="GeneID" id="14915044"/>
<feature type="region of interest" description="Disordered" evidence="1">
    <location>
        <begin position="1"/>
        <end position="196"/>
    </location>
</feature>
<organism evidence="2 3">
    <name type="scientific">Acanthamoeba castellanii (strain ATCC 30010 / Neff)</name>
    <dbReference type="NCBI Taxonomy" id="1257118"/>
    <lineage>
        <taxon>Eukaryota</taxon>
        <taxon>Amoebozoa</taxon>
        <taxon>Discosea</taxon>
        <taxon>Longamoebia</taxon>
        <taxon>Centramoebida</taxon>
        <taxon>Acanthamoebidae</taxon>
        <taxon>Acanthamoeba</taxon>
    </lineage>
</organism>
<feature type="compositionally biased region" description="Acidic residues" evidence="1">
    <location>
        <begin position="268"/>
        <end position="279"/>
    </location>
</feature>
<sequence length="289" mass="31770">MKLKINLTRGGKGEAAAGGGAEEERGESSNNNKKEKRNSKEKKKTKKDSLTKPPKEKKKDKKTEKDVKAAPTEDEATKLTSSSKKQLPLLRSSHSKNPVPPSEPEAPTSPRGAAVSKWEQALRNEEKSKSPAADSTPSNHQRYATTTGAAPAAPTISPLDLSAEAEAEERRKRRQQRALESYHNRPRIPTSRRAYEAGVGVGPAEAINRHLRGGGEDGPWLMGHLIVPRGEAEGLEVEAGDDWYDQLRSDDEEEIDPEQLLLALTAQQEEEEQEQEQEVEINKDSTASD</sequence>
<protein>
    <submittedName>
        <fullName evidence="2">Uncharacterized protein</fullName>
    </submittedName>
</protein>
<feature type="compositionally biased region" description="Low complexity" evidence="1">
    <location>
        <begin position="144"/>
        <end position="155"/>
    </location>
</feature>
<evidence type="ECO:0000256" key="1">
    <source>
        <dbReference type="SAM" id="MobiDB-lite"/>
    </source>
</evidence>
<dbReference type="KEGG" id="acan:ACA1_193640"/>
<dbReference type="Proteomes" id="UP000011083">
    <property type="component" value="Unassembled WGS sequence"/>
</dbReference>
<dbReference type="VEuPathDB" id="AmoebaDB:ACA1_193640"/>
<feature type="compositionally biased region" description="Basic and acidic residues" evidence="1">
    <location>
        <begin position="120"/>
        <end position="129"/>
    </location>
</feature>
<proteinExistence type="predicted"/>
<dbReference type="EMBL" id="KB008052">
    <property type="protein sequence ID" value="ELR14541.1"/>
    <property type="molecule type" value="Genomic_DNA"/>
</dbReference>
<reference evidence="2 3" key="1">
    <citation type="journal article" date="2013" name="Genome Biol.">
        <title>Genome of Acanthamoeba castellanii highlights extensive lateral gene transfer and early evolution of tyrosine kinase signaling.</title>
        <authorList>
            <person name="Clarke M."/>
            <person name="Lohan A.J."/>
            <person name="Liu B."/>
            <person name="Lagkouvardos I."/>
            <person name="Roy S."/>
            <person name="Zafar N."/>
            <person name="Bertelli C."/>
            <person name="Schilde C."/>
            <person name="Kianianmomeni A."/>
            <person name="Burglin T.R."/>
            <person name="Frech C."/>
            <person name="Turcotte B."/>
            <person name="Kopec K.O."/>
            <person name="Synnott J.M."/>
            <person name="Choo C."/>
            <person name="Paponov I."/>
            <person name="Finkler A."/>
            <person name="Soon Heng Tan C."/>
            <person name="Hutchins A.P."/>
            <person name="Weinmeier T."/>
            <person name="Rattei T."/>
            <person name="Chu J.S."/>
            <person name="Gimenez G."/>
            <person name="Irimia M."/>
            <person name="Rigden D.J."/>
            <person name="Fitzpatrick D.A."/>
            <person name="Lorenzo-Morales J."/>
            <person name="Bateman A."/>
            <person name="Chiu C.H."/>
            <person name="Tang P."/>
            <person name="Hegemann P."/>
            <person name="Fromm H."/>
            <person name="Raoult D."/>
            <person name="Greub G."/>
            <person name="Miranda-Saavedra D."/>
            <person name="Chen N."/>
            <person name="Nash P."/>
            <person name="Ginger M.L."/>
            <person name="Horn M."/>
            <person name="Schaap P."/>
            <person name="Caler L."/>
            <person name="Loftus B."/>
        </authorList>
    </citation>
    <scope>NUCLEOTIDE SEQUENCE [LARGE SCALE GENOMIC DNA]</scope>
    <source>
        <strain evidence="2 3">Neff</strain>
    </source>
</reference>
<feature type="region of interest" description="Disordered" evidence="1">
    <location>
        <begin position="268"/>
        <end position="289"/>
    </location>
</feature>
<accession>L8GQY6</accession>
<evidence type="ECO:0000313" key="2">
    <source>
        <dbReference type="EMBL" id="ELR14541.1"/>
    </source>
</evidence>